<dbReference type="STRING" id="82996.ADP72_09555"/>
<dbReference type="InterPro" id="IPR001765">
    <property type="entry name" value="Carbonic_anhydrase"/>
</dbReference>
<comment type="similarity">
    <text evidence="1">Belongs to the beta-class carbonic anhydrase family.</text>
</comment>
<dbReference type="InterPro" id="IPR036874">
    <property type="entry name" value="Carbonic_anhydrase_sf"/>
</dbReference>
<dbReference type="Proteomes" id="UP000248897">
    <property type="component" value="Chromosome 1"/>
</dbReference>
<evidence type="ECO:0000256" key="1">
    <source>
        <dbReference type="ARBA" id="ARBA00006217"/>
    </source>
</evidence>
<evidence type="ECO:0000313" key="3">
    <source>
        <dbReference type="Proteomes" id="UP000248897"/>
    </source>
</evidence>
<protein>
    <submittedName>
        <fullName evidence="2">Carbonic anhydrase</fullName>
    </submittedName>
</protein>
<dbReference type="Pfam" id="PF00484">
    <property type="entry name" value="Pro_CA"/>
    <property type="match status" value="1"/>
</dbReference>
<dbReference type="GO" id="GO:0004089">
    <property type="term" value="F:carbonate dehydratase activity"/>
    <property type="evidence" value="ECO:0007669"/>
    <property type="project" value="InterPro"/>
</dbReference>
<dbReference type="SUPFAM" id="SSF53056">
    <property type="entry name" value="beta-carbonic anhydrase, cab"/>
    <property type="match status" value="1"/>
</dbReference>
<reference evidence="2 3" key="1">
    <citation type="submission" date="2018-06" db="EMBL/GenBank/DDBJ databases">
        <authorList>
            <consortium name="Pathogen Informatics"/>
            <person name="Doyle S."/>
        </authorList>
    </citation>
    <scope>NUCLEOTIDE SEQUENCE [LARGE SCALE GENOMIC DNA]</scope>
    <source>
        <strain evidence="2 3">NCTC12961</strain>
    </source>
</reference>
<sequence length="94" mass="11003">MARRMAHLRYSLEHNLQDYRQAEDDDATRLNRLIDAHVVTQFTHLIASEPVRRHWEQGKLLDVFGCVYDLQEGHLKELVHQNAAEVGHEHQHSA</sequence>
<proteinExistence type="inferred from homology"/>
<accession>A0A2X4U691</accession>
<dbReference type="Gene3D" id="3.40.1050.10">
    <property type="entry name" value="Carbonic anhydrase"/>
    <property type="match status" value="1"/>
</dbReference>
<dbReference type="GO" id="GO:0008270">
    <property type="term" value="F:zinc ion binding"/>
    <property type="evidence" value="ECO:0007669"/>
    <property type="project" value="InterPro"/>
</dbReference>
<dbReference type="AlphaFoldDB" id="A0A2X4U691"/>
<name>A0A2X4U691_SERPL</name>
<organism evidence="2 3">
    <name type="scientific">Serratia plymuthica</name>
    <dbReference type="NCBI Taxonomy" id="82996"/>
    <lineage>
        <taxon>Bacteria</taxon>
        <taxon>Pseudomonadati</taxon>
        <taxon>Pseudomonadota</taxon>
        <taxon>Gammaproteobacteria</taxon>
        <taxon>Enterobacterales</taxon>
        <taxon>Yersiniaceae</taxon>
        <taxon>Serratia</taxon>
    </lineage>
</organism>
<gene>
    <name evidence="2" type="ORF">NCTC12961_00365</name>
</gene>
<dbReference type="EMBL" id="LS483469">
    <property type="protein sequence ID" value="SQI29902.1"/>
    <property type="molecule type" value="Genomic_DNA"/>
</dbReference>
<evidence type="ECO:0000313" key="2">
    <source>
        <dbReference type="EMBL" id="SQI29902.1"/>
    </source>
</evidence>